<dbReference type="AlphaFoldDB" id="A0AAN8TSZ3"/>
<evidence type="ECO:0008006" key="3">
    <source>
        <dbReference type="Google" id="ProtNLM"/>
    </source>
</evidence>
<dbReference type="EMBL" id="JBANQN010000003">
    <property type="protein sequence ID" value="KAK6793169.1"/>
    <property type="molecule type" value="Genomic_DNA"/>
</dbReference>
<accession>A0AAN8TSZ3</accession>
<protein>
    <recommendedName>
        <fullName evidence="3">F-box domain-containing protein</fullName>
    </recommendedName>
</protein>
<name>A0AAN8TSZ3_SOLBU</name>
<reference evidence="1 2" key="1">
    <citation type="submission" date="2024-02" db="EMBL/GenBank/DDBJ databases">
        <title>de novo genome assembly of Solanum bulbocastanum strain 11H21.</title>
        <authorList>
            <person name="Hosaka A.J."/>
        </authorList>
    </citation>
    <scope>NUCLEOTIDE SEQUENCE [LARGE SCALE GENOMIC DNA]</scope>
    <source>
        <tissue evidence="1">Young leaves</tissue>
    </source>
</reference>
<evidence type="ECO:0000313" key="2">
    <source>
        <dbReference type="Proteomes" id="UP001371456"/>
    </source>
</evidence>
<keyword evidence="2" id="KW-1185">Reference proteome</keyword>
<evidence type="ECO:0000313" key="1">
    <source>
        <dbReference type="EMBL" id="KAK6793169.1"/>
    </source>
</evidence>
<gene>
    <name evidence="1" type="ORF">RDI58_006622</name>
</gene>
<comment type="caution">
    <text evidence="1">The sequence shown here is derived from an EMBL/GenBank/DDBJ whole genome shotgun (WGS) entry which is preliminary data.</text>
</comment>
<proteinExistence type="predicted"/>
<dbReference type="Proteomes" id="UP001371456">
    <property type="component" value="Unassembled WGS sequence"/>
</dbReference>
<organism evidence="1 2">
    <name type="scientific">Solanum bulbocastanum</name>
    <name type="common">Wild potato</name>
    <dbReference type="NCBI Taxonomy" id="147425"/>
    <lineage>
        <taxon>Eukaryota</taxon>
        <taxon>Viridiplantae</taxon>
        <taxon>Streptophyta</taxon>
        <taxon>Embryophyta</taxon>
        <taxon>Tracheophyta</taxon>
        <taxon>Spermatophyta</taxon>
        <taxon>Magnoliopsida</taxon>
        <taxon>eudicotyledons</taxon>
        <taxon>Gunneridae</taxon>
        <taxon>Pentapetalae</taxon>
        <taxon>asterids</taxon>
        <taxon>lamiids</taxon>
        <taxon>Solanales</taxon>
        <taxon>Solanaceae</taxon>
        <taxon>Solanoideae</taxon>
        <taxon>Solaneae</taxon>
        <taxon>Solanum</taxon>
    </lineage>
</organism>
<sequence length="58" mass="6531">MEKRLRLSNKFALKKCQKEVCIAQEDHISQLPDEILVYISSFFTVKEAADTVSSQGVG</sequence>